<dbReference type="Pfam" id="PF18052">
    <property type="entry name" value="Rx_N"/>
    <property type="match status" value="1"/>
</dbReference>
<gene>
    <name evidence="5" type="ORF">FPE_LOCUS31503</name>
</gene>
<dbReference type="GO" id="GO:0006952">
    <property type="term" value="P:defense response"/>
    <property type="evidence" value="ECO:0007669"/>
    <property type="project" value="UniProtKB-KW"/>
</dbReference>
<feature type="domain" description="Disease resistance N-terminal" evidence="4">
    <location>
        <begin position="14"/>
        <end position="86"/>
    </location>
</feature>
<organism evidence="5 6">
    <name type="scientific">Fraxinus pennsylvanica</name>
    <dbReference type="NCBI Taxonomy" id="56036"/>
    <lineage>
        <taxon>Eukaryota</taxon>
        <taxon>Viridiplantae</taxon>
        <taxon>Streptophyta</taxon>
        <taxon>Embryophyta</taxon>
        <taxon>Tracheophyta</taxon>
        <taxon>Spermatophyta</taxon>
        <taxon>Magnoliopsida</taxon>
        <taxon>eudicotyledons</taxon>
        <taxon>Gunneridae</taxon>
        <taxon>Pentapetalae</taxon>
        <taxon>asterids</taxon>
        <taxon>lamiids</taxon>
        <taxon>Lamiales</taxon>
        <taxon>Oleaceae</taxon>
        <taxon>Oleeae</taxon>
        <taxon>Fraxinus</taxon>
    </lineage>
</organism>
<keyword evidence="1" id="KW-0677">Repeat</keyword>
<evidence type="ECO:0000256" key="3">
    <source>
        <dbReference type="ARBA" id="ARBA00022821"/>
    </source>
</evidence>
<dbReference type="InterPro" id="IPR041118">
    <property type="entry name" value="Rx_N"/>
</dbReference>
<proteinExistence type="predicted"/>
<dbReference type="AlphaFoldDB" id="A0AAD2A9G9"/>
<keyword evidence="6" id="KW-1185">Reference proteome</keyword>
<evidence type="ECO:0000256" key="1">
    <source>
        <dbReference type="ARBA" id="ARBA00022737"/>
    </source>
</evidence>
<keyword evidence="3" id="KW-0611">Plant defense</keyword>
<reference evidence="5" key="1">
    <citation type="submission" date="2023-05" db="EMBL/GenBank/DDBJ databases">
        <authorList>
            <person name="Huff M."/>
        </authorList>
    </citation>
    <scope>NUCLEOTIDE SEQUENCE</scope>
</reference>
<name>A0AAD2A9G9_9LAMI</name>
<evidence type="ECO:0000313" key="6">
    <source>
        <dbReference type="Proteomes" id="UP000834106"/>
    </source>
</evidence>
<sequence length="131" mass="15046">MAELAVGTALLSIEILYPVLKQHLNLKKNVEDEIESFEGWLRAMKAFLEDNEDRAECSRWPHHKVEQVRGIAYDIEDVLEEYSLHSSYIFHSNKFTRKVFEIGSSCKGDWLVGKVVYGIWSIASDSPTLLD</sequence>
<dbReference type="Proteomes" id="UP000834106">
    <property type="component" value="Chromosome 20"/>
</dbReference>
<evidence type="ECO:0000256" key="2">
    <source>
        <dbReference type="ARBA" id="ARBA00022741"/>
    </source>
</evidence>
<dbReference type="Gene3D" id="1.20.5.4130">
    <property type="match status" value="1"/>
</dbReference>
<dbReference type="GO" id="GO:0000166">
    <property type="term" value="F:nucleotide binding"/>
    <property type="evidence" value="ECO:0007669"/>
    <property type="project" value="UniProtKB-KW"/>
</dbReference>
<dbReference type="EMBL" id="OU503055">
    <property type="protein sequence ID" value="CAI9784073.1"/>
    <property type="molecule type" value="Genomic_DNA"/>
</dbReference>
<protein>
    <recommendedName>
        <fullName evidence="4">Disease resistance N-terminal domain-containing protein</fullName>
    </recommendedName>
</protein>
<evidence type="ECO:0000259" key="4">
    <source>
        <dbReference type="Pfam" id="PF18052"/>
    </source>
</evidence>
<accession>A0AAD2A9G9</accession>
<keyword evidence="2" id="KW-0547">Nucleotide-binding</keyword>
<evidence type="ECO:0000313" key="5">
    <source>
        <dbReference type="EMBL" id="CAI9784073.1"/>
    </source>
</evidence>